<comment type="caution">
    <text evidence="3">The sequence shown here is derived from an EMBL/GenBank/DDBJ whole genome shotgun (WGS) entry which is preliminary data.</text>
</comment>
<organism evidence="3 4">
    <name type="scientific">Candidatus Geothrix odensensis</name>
    <dbReference type="NCBI Taxonomy" id="2954440"/>
    <lineage>
        <taxon>Bacteria</taxon>
        <taxon>Pseudomonadati</taxon>
        <taxon>Acidobacteriota</taxon>
        <taxon>Holophagae</taxon>
        <taxon>Holophagales</taxon>
        <taxon>Holophagaceae</taxon>
        <taxon>Geothrix</taxon>
    </lineage>
</organism>
<feature type="region of interest" description="Disordered" evidence="1">
    <location>
        <begin position="1"/>
        <end position="31"/>
    </location>
</feature>
<dbReference type="AlphaFoldDB" id="A0A936F3G1"/>
<feature type="region of interest" description="Disordered" evidence="1">
    <location>
        <begin position="80"/>
        <end position="102"/>
    </location>
</feature>
<dbReference type="EMBL" id="JADKCH010000017">
    <property type="protein sequence ID" value="MBK8573373.1"/>
    <property type="molecule type" value="Genomic_DNA"/>
</dbReference>
<keyword evidence="2" id="KW-0812">Transmembrane</keyword>
<gene>
    <name evidence="3" type="ORF">IPN91_12195</name>
</gene>
<dbReference type="Proteomes" id="UP000709959">
    <property type="component" value="Unassembled WGS sequence"/>
</dbReference>
<evidence type="ECO:0000256" key="1">
    <source>
        <dbReference type="SAM" id="MobiDB-lite"/>
    </source>
</evidence>
<proteinExistence type="predicted"/>
<accession>A0A936F3G1</accession>
<keyword evidence="2" id="KW-0472">Membrane</keyword>
<sequence>MIIETRPQDPQEAISGTKPIPPPPTAPASLTKGNSVELTWISIAASLAMGSGAAFLFIYAVKRDWMKNIEDAKYQVFWSDRQDNERVKPSQEKADGRQSKTK</sequence>
<evidence type="ECO:0000313" key="4">
    <source>
        <dbReference type="Proteomes" id="UP000709959"/>
    </source>
</evidence>
<reference evidence="3 4" key="1">
    <citation type="submission" date="2020-10" db="EMBL/GenBank/DDBJ databases">
        <title>Connecting structure to function with the recovery of over 1000 high-quality activated sludge metagenome-assembled genomes encoding full-length rRNA genes using long-read sequencing.</title>
        <authorList>
            <person name="Singleton C.M."/>
            <person name="Petriglieri F."/>
            <person name="Kristensen J.M."/>
            <person name="Kirkegaard R.H."/>
            <person name="Michaelsen T.Y."/>
            <person name="Andersen M.H."/>
            <person name="Karst S.M."/>
            <person name="Dueholm M.S."/>
            <person name="Nielsen P.H."/>
            <person name="Albertsen M."/>
        </authorList>
    </citation>
    <scope>NUCLEOTIDE SEQUENCE [LARGE SCALE GENOMIC DNA]</scope>
    <source>
        <strain evidence="3">OdNE_18-Q3-R46-58_MAXAC.008</strain>
    </source>
</reference>
<evidence type="ECO:0000313" key="3">
    <source>
        <dbReference type="EMBL" id="MBK8573373.1"/>
    </source>
</evidence>
<protein>
    <submittedName>
        <fullName evidence="3">Uncharacterized protein</fullName>
    </submittedName>
</protein>
<name>A0A936F3G1_9BACT</name>
<keyword evidence="2" id="KW-1133">Transmembrane helix</keyword>
<feature type="transmembrane region" description="Helical" evidence="2">
    <location>
        <begin position="38"/>
        <end position="61"/>
    </location>
</feature>
<evidence type="ECO:0000256" key="2">
    <source>
        <dbReference type="SAM" id="Phobius"/>
    </source>
</evidence>